<gene>
    <name evidence="1" type="ORF">CASFOL_042111</name>
</gene>
<dbReference type="Proteomes" id="UP001632038">
    <property type="component" value="Unassembled WGS sequence"/>
</dbReference>
<sequence>MAKAKSTRRTLDSYTVKAQAHQQIIRPYTLYMVG</sequence>
<evidence type="ECO:0000313" key="1">
    <source>
        <dbReference type="EMBL" id="KAL3614037.1"/>
    </source>
</evidence>
<protein>
    <submittedName>
        <fullName evidence="1">Uncharacterized protein</fullName>
    </submittedName>
</protein>
<accession>A0ABD3B9M3</accession>
<dbReference type="EMBL" id="JAVIJP010000107">
    <property type="protein sequence ID" value="KAL3614037.1"/>
    <property type="molecule type" value="Genomic_DNA"/>
</dbReference>
<evidence type="ECO:0000313" key="2">
    <source>
        <dbReference type="Proteomes" id="UP001632038"/>
    </source>
</evidence>
<name>A0ABD3B9M3_9LAMI</name>
<proteinExistence type="predicted"/>
<dbReference type="AlphaFoldDB" id="A0ABD3B9M3"/>
<reference evidence="2" key="1">
    <citation type="journal article" date="2024" name="IScience">
        <title>Strigolactones Initiate the Formation of Haustorium-like Structures in Castilleja.</title>
        <authorList>
            <person name="Buerger M."/>
            <person name="Peterson D."/>
            <person name="Chory J."/>
        </authorList>
    </citation>
    <scope>NUCLEOTIDE SEQUENCE [LARGE SCALE GENOMIC DNA]</scope>
</reference>
<comment type="caution">
    <text evidence="1">The sequence shown here is derived from an EMBL/GenBank/DDBJ whole genome shotgun (WGS) entry which is preliminary data.</text>
</comment>
<keyword evidence="2" id="KW-1185">Reference proteome</keyword>
<organism evidence="1 2">
    <name type="scientific">Castilleja foliolosa</name>
    <dbReference type="NCBI Taxonomy" id="1961234"/>
    <lineage>
        <taxon>Eukaryota</taxon>
        <taxon>Viridiplantae</taxon>
        <taxon>Streptophyta</taxon>
        <taxon>Embryophyta</taxon>
        <taxon>Tracheophyta</taxon>
        <taxon>Spermatophyta</taxon>
        <taxon>Magnoliopsida</taxon>
        <taxon>eudicotyledons</taxon>
        <taxon>Gunneridae</taxon>
        <taxon>Pentapetalae</taxon>
        <taxon>asterids</taxon>
        <taxon>lamiids</taxon>
        <taxon>Lamiales</taxon>
        <taxon>Orobanchaceae</taxon>
        <taxon>Pedicularideae</taxon>
        <taxon>Castillejinae</taxon>
        <taxon>Castilleja</taxon>
    </lineage>
</organism>